<dbReference type="InterPro" id="IPR052186">
    <property type="entry name" value="Hydantoin_racemase-like"/>
</dbReference>
<dbReference type="FunFam" id="3.40.50.12500:FF:000001">
    <property type="entry name" value="Putative hydantoin racemase"/>
    <property type="match status" value="1"/>
</dbReference>
<dbReference type="Pfam" id="PF01177">
    <property type="entry name" value="Asp_Glu_race"/>
    <property type="match status" value="1"/>
</dbReference>
<evidence type="ECO:0000256" key="1">
    <source>
        <dbReference type="ARBA" id="ARBA00038414"/>
    </source>
</evidence>
<reference evidence="6" key="1">
    <citation type="journal article" date="2014" name="Int. J. Syst. Evol. Microbiol.">
        <title>Complete genome sequence of Corynebacterium casei LMG S-19264T (=DSM 44701T), isolated from a smear-ripened cheese.</title>
        <authorList>
            <consortium name="US DOE Joint Genome Institute (JGI-PGF)"/>
            <person name="Walter F."/>
            <person name="Albersmeier A."/>
            <person name="Kalinowski J."/>
            <person name="Ruckert C."/>
        </authorList>
    </citation>
    <scope>NUCLEOTIDE SEQUENCE</scope>
    <source>
        <strain evidence="6">CGMCC 4.7430</strain>
    </source>
</reference>
<dbReference type="PANTHER" id="PTHR28047">
    <property type="entry name" value="PROTEIN DCG1"/>
    <property type="match status" value="1"/>
</dbReference>
<evidence type="ECO:0000256" key="5">
    <source>
        <dbReference type="ARBA" id="ARBA00093199"/>
    </source>
</evidence>
<proteinExistence type="inferred from homology"/>
<comment type="caution">
    <text evidence="6">The sequence shown here is derived from an EMBL/GenBank/DDBJ whole genome shotgun (WGS) entry which is preliminary data.</text>
</comment>
<dbReference type="GO" id="GO:0047661">
    <property type="term" value="F:amino-acid racemase activity"/>
    <property type="evidence" value="ECO:0007669"/>
    <property type="project" value="InterPro"/>
</dbReference>
<dbReference type="PANTHER" id="PTHR28047:SF5">
    <property type="entry name" value="PROTEIN DCG1"/>
    <property type="match status" value="1"/>
</dbReference>
<dbReference type="EMBL" id="BMNK01000003">
    <property type="protein sequence ID" value="GGP05068.1"/>
    <property type="molecule type" value="Genomic_DNA"/>
</dbReference>
<dbReference type="Gene3D" id="3.40.50.12500">
    <property type="match status" value="1"/>
</dbReference>
<dbReference type="Proteomes" id="UP000660745">
    <property type="component" value="Unassembled WGS sequence"/>
</dbReference>
<comment type="catalytic activity">
    <reaction evidence="2">
        <text>a D-5-monosubstituted hydantoin = a L-5-monosubstituted hydantoin</text>
        <dbReference type="Rhea" id="RHEA:46624"/>
        <dbReference type="ChEBI" id="CHEBI:86339"/>
        <dbReference type="ChEBI" id="CHEBI:86340"/>
        <dbReference type="EC" id="5.1.99.5"/>
    </reaction>
</comment>
<sequence>MAHIKVINPNTARAMTETIGRCARAVAAPATVITAVSPAMGPASIESHYDEALAVPGLLAEIAAGERDGVDGYVIACFGDPGLHAARELAAGPVVGIAEAAMHAATLVGSGFSVVTTLSRTVGRAWHLAREYGFGAACRGVHACDIPVLDLDDPASDARKVVAELCATALETDGSDTIVLGCAGMADFCTEVSRDLGVPVIDGVAAATKLVESLVALGLRTSTRGEYAHPLPKRYSGLLRDFTI</sequence>
<evidence type="ECO:0000256" key="2">
    <source>
        <dbReference type="ARBA" id="ARBA00051635"/>
    </source>
</evidence>
<keyword evidence="7" id="KW-1185">Reference proteome</keyword>
<name>A0A918A5W6_9ACTN</name>
<dbReference type="InterPro" id="IPR053714">
    <property type="entry name" value="Iso_Racemase_Enz_sf"/>
</dbReference>
<organism evidence="6 7">
    <name type="scientific">Nonomuraea glycinis</name>
    <dbReference type="NCBI Taxonomy" id="2047744"/>
    <lineage>
        <taxon>Bacteria</taxon>
        <taxon>Bacillati</taxon>
        <taxon>Actinomycetota</taxon>
        <taxon>Actinomycetes</taxon>
        <taxon>Streptosporangiales</taxon>
        <taxon>Streptosporangiaceae</taxon>
        <taxon>Nonomuraea</taxon>
    </lineage>
</organism>
<dbReference type="RefSeq" id="WP_189138513.1">
    <property type="nucleotide sequence ID" value="NZ_BMNK01000003.1"/>
</dbReference>
<dbReference type="AlphaFoldDB" id="A0A918A5W6"/>
<reference evidence="6" key="2">
    <citation type="submission" date="2020-09" db="EMBL/GenBank/DDBJ databases">
        <authorList>
            <person name="Sun Q."/>
            <person name="Zhou Y."/>
        </authorList>
    </citation>
    <scope>NUCLEOTIDE SEQUENCE</scope>
    <source>
        <strain evidence="6">CGMCC 4.7430</strain>
    </source>
</reference>
<dbReference type="InterPro" id="IPR015942">
    <property type="entry name" value="Asp/Glu/hydantoin_racemase"/>
</dbReference>
<dbReference type="EC" id="5.1.99.5" evidence="3"/>
<accession>A0A918A5W6</accession>
<evidence type="ECO:0000313" key="6">
    <source>
        <dbReference type="EMBL" id="GGP05068.1"/>
    </source>
</evidence>
<dbReference type="GO" id="GO:0036348">
    <property type="term" value="F:hydantoin racemase activity"/>
    <property type="evidence" value="ECO:0007669"/>
    <property type="project" value="UniProtKB-EC"/>
</dbReference>
<evidence type="ECO:0000256" key="4">
    <source>
        <dbReference type="ARBA" id="ARBA00067972"/>
    </source>
</evidence>
<evidence type="ECO:0000313" key="7">
    <source>
        <dbReference type="Proteomes" id="UP000660745"/>
    </source>
</evidence>
<protein>
    <recommendedName>
        <fullName evidence="4">Hydantoin racemase</fullName>
        <ecNumber evidence="3">5.1.99.5</ecNumber>
    </recommendedName>
</protein>
<comment type="similarity">
    <text evidence="1">Belongs to the HyuE racemase family.</text>
</comment>
<gene>
    <name evidence="6" type="ORF">GCM10012278_23000</name>
</gene>
<evidence type="ECO:0000256" key="3">
    <source>
        <dbReference type="ARBA" id="ARBA00066406"/>
    </source>
</evidence>
<comment type="catalytic activity">
    <reaction evidence="5">
        <text>D-5-benzylhydantoin = L-5-benzylhydantoin</text>
        <dbReference type="Rhea" id="RHEA:83991"/>
        <dbReference type="ChEBI" id="CHEBI:176864"/>
        <dbReference type="ChEBI" id="CHEBI:233540"/>
    </reaction>
</comment>